<name>A0A1R3KX76_COCAP</name>
<protein>
    <submittedName>
        <fullName evidence="2">Uncharacterized protein</fullName>
    </submittedName>
</protein>
<keyword evidence="3" id="KW-1185">Reference proteome</keyword>
<accession>A0A1R3KX76</accession>
<comment type="caution">
    <text evidence="2">The sequence shown here is derived from an EMBL/GenBank/DDBJ whole genome shotgun (WGS) entry which is preliminary data.</text>
</comment>
<feature type="region of interest" description="Disordered" evidence="1">
    <location>
        <begin position="1"/>
        <end position="23"/>
    </location>
</feature>
<evidence type="ECO:0000256" key="1">
    <source>
        <dbReference type="SAM" id="MobiDB-lite"/>
    </source>
</evidence>
<reference evidence="2 3" key="1">
    <citation type="submission" date="2013-09" db="EMBL/GenBank/DDBJ databases">
        <title>Corchorus capsularis genome sequencing.</title>
        <authorList>
            <person name="Alam M."/>
            <person name="Haque M.S."/>
            <person name="Islam M.S."/>
            <person name="Emdad E.M."/>
            <person name="Islam M.M."/>
            <person name="Ahmed B."/>
            <person name="Halim A."/>
            <person name="Hossen Q.M.M."/>
            <person name="Hossain M.Z."/>
            <person name="Ahmed R."/>
            <person name="Khan M.M."/>
            <person name="Islam R."/>
            <person name="Rashid M.M."/>
            <person name="Khan S.A."/>
            <person name="Rahman M.S."/>
            <person name="Alam M."/>
        </authorList>
    </citation>
    <scope>NUCLEOTIDE SEQUENCE [LARGE SCALE GENOMIC DNA]</scope>
    <source>
        <strain evidence="3">cv. CVL-1</strain>
        <tissue evidence="2">Whole seedling</tissue>
    </source>
</reference>
<evidence type="ECO:0000313" key="2">
    <source>
        <dbReference type="EMBL" id="OMP11680.1"/>
    </source>
</evidence>
<sequence>MAKRTAGLDEFEFQQIGKDHKRG</sequence>
<dbReference type="Gramene" id="OMP11680">
    <property type="protein sequence ID" value="OMP11680"/>
    <property type="gene ID" value="CCACVL1_00347"/>
</dbReference>
<dbReference type="Proteomes" id="UP000188268">
    <property type="component" value="Unassembled WGS sequence"/>
</dbReference>
<dbReference type="EMBL" id="AWWV01001036">
    <property type="protein sequence ID" value="OMP11680.1"/>
    <property type="molecule type" value="Genomic_DNA"/>
</dbReference>
<proteinExistence type="predicted"/>
<organism evidence="2 3">
    <name type="scientific">Corchorus capsularis</name>
    <name type="common">Jute</name>
    <dbReference type="NCBI Taxonomy" id="210143"/>
    <lineage>
        <taxon>Eukaryota</taxon>
        <taxon>Viridiplantae</taxon>
        <taxon>Streptophyta</taxon>
        <taxon>Embryophyta</taxon>
        <taxon>Tracheophyta</taxon>
        <taxon>Spermatophyta</taxon>
        <taxon>Magnoliopsida</taxon>
        <taxon>eudicotyledons</taxon>
        <taxon>Gunneridae</taxon>
        <taxon>Pentapetalae</taxon>
        <taxon>rosids</taxon>
        <taxon>malvids</taxon>
        <taxon>Malvales</taxon>
        <taxon>Malvaceae</taxon>
        <taxon>Grewioideae</taxon>
        <taxon>Apeibeae</taxon>
        <taxon>Corchorus</taxon>
    </lineage>
</organism>
<evidence type="ECO:0000313" key="3">
    <source>
        <dbReference type="Proteomes" id="UP000188268"/>
    </source>
</evidence>
<dbReference type="AlphaFoldDB" id="A0A1R3KX76"/>
<gene>
    <name evidence="2" type="ORF">CCACVL1_00347</name>
</gene>
<feature type="non-terminal residue" evidence="2">
    <location>
        <position position="23"/>
    </location>
</feature>